<reference evidence="1 2" key="1">
    <citation type="journal article" date="2020" name="Int. J. Syst. Evol. Microbiol.">
        <title>Novel acetic acid bacteria from cider fermentations: Acetobacter conturbans sp. nov. and Acetobacter fallax sp. nov.</title>
        <authorList>
            <person name="Sombolestani A.S."/>
            <person name="Cleenwerck I."/>
            <person name="Cnockaert M."/>
            <person name="Borremans W."/>
            <person name="Wieme A.D."/>
            <person name="De Vuyst L."/>
            <person name="Vandamme P."/>
        </authorList>
    </citation>
    <scope>NUCLEOTIDE SEQUENCE [LARGE SCALE GENOMIC DNA]</scope>
    <source>
        <strain evidence="1 2">LMG 1627</strain>
    </source>
</reference>
<dbReference type="EMBL" id="WOSY01000006">
    <property type="protein sequence ID" value="NHN88559.1"/>
    <property type="molecule type" value="Genomic_DNA"/>
</dbReference>
<dbReference type="SUPFAM" id="SSF48613">
    <property type="entry name" value="Heme oxygenase-like"/>
    <property type="match status" value="1"/>
</dbReference>
<gene>
    <name evidence="1" type="ORF">GOB81_07935</name>
</gene>
<organism evidence="1 2">
    <name type="scientific">Acetobacter conturbans</name>
    <dbReference type="NCBI Taxonomy" id="1737472"/>
    <lineage>
        <taxon>Bacteria</taxon>
        <taxon>Pseudomonadati</taxon>
        <taxon>Pseudomonadota</taxon>
        <taxon>Alphaproteobacteria</taxon>
        <taxon>Acetobacterales</taxon>
        <taxon>Acetobacteraceae</taxon>
        <taxon>Acetobacter</taxon>
    </lineage>
</organism>
<sequence length="193" mass="21487">MQAYDTFREHLRSATRSRHAALDQLIGPITTEQAYHRYLCGIAAFRISVEPRLSDIVVWPDILGTWRPTRLAEYLHTDLDVLGLAIDSPLSRLDVSNTSSLLGILYVLEGSVLGARFLVRQVAAAGVEEHSGARHLSLQASSVDNWKHFLTCLEKAEDFDRVLAAQAACDTFDEATDAMRLTDLKGPFHDVRP</sequence>
<dbReference type="Gene3D" id="1.20.910.10">
    <property type="entry name" value="Heme oxygenase-like"/>
    <property type="match status" value="1"/>
</dbReference>
<dbReference type="Proteomes" id="UP000631653">
    <property type="component" value="Unassembled WGS sequence"/>
</dbReference>
<dbReference type="CDD" id="cd19166">
    <property type="entry name" value="HemeO-bac"/>
    <property type="match status" value="1"/>
</dbReference>
<dbReference type="RefSeq" id="WP_173569857.1">
    <property type="nucleotide sequence ID" value="NZ_WOSY01000006.1"/>
</dbReference>
<accession>A0ABX0JYT7</accession>
<name>A0ABX0JYT7_9PROT</name>
<comment type="caution">
    <text evidence="1">The sequence shown here is derived from an EMBL/GenBank/DDBJ whole genome shotgun (WGS) entry which is preliminary data.</text>
</comment>
<evidence type="ECO:0000313" key="1">
    <source>
        <dbReference type="EMBL" id="NHN88559.1"/>
    </source>
</evidence>
<proteinExistence type="predicted"/>
<dbReference type="InterPro" id="IPR016084">
    <property type="entry name" value="Haem_Oase-like_multi-hlx"/>
</dbReference>
<protein>
    <submittedName>
        <fullName evidence="1">Heme oxygenase</fullName>
    </submittedName>
</protein>
<keyword evidence="2" id="KW-1185">Reference proteome</keyword>
<evidence type="ECO:0000313" key="2">
    <source>
        <dbReference type="Proteomes" id="UP000631653"/>
    </source>
</evidence>